<protein>
    <submittedName>
        <fullName evidence="1">Uncharacterized protein</fullName>
    </submittedName>
</protein>
<sequence>MAQSPSLDPSPLEDTNRPNPVFQAAFEAYKKRLLPEELEDFRPSSPQEIIAQANKLNADHRKKSRARRCIEMVSELVQPLEAFFSAVDNGVSSHPEVAGIVWGAIRFVVQGINSVAAHFKIIEETLEKLPAYIRFYHDYATFLFDDSEPILKALAGVYGEILELCTIIRRMYYKKGGRLRAASQVIFRAMNPYGREFEGVLKHLEDRRNELDREISHETLRQRHNEYKEAKEERRRAEVARRMDEEEYKKAEEERKFTMIRNWRATLLDNLAKRHAESHTKHQTCLDAVSKGLDAGRWLLDRDEFKNWSTNLTSGMLWLQGKPGAGKTILASIVIEALKRLPPSGDSDMPPRRTVAYFYCQHDHSWKRDPLAVLPSLLHDVLEQLPLPPTRLLEMNPHTIHSREEVCQMLREMTVDSGTVFLVVDALDECTSDHRGALINALRTLSRDIKILVTTRDWTEFRDAFKGIPVISLDTRPDSDIVKFIRKKVRLLEDEEDEDPEEFVSPSLKVRDPELRDRIVRTLVKGADGMFLWVRLQILHLRARSTEHDIAASLEDLPEGLDATYNRALRQIHALPHRRRTHVQRLLRWVICQRHPLGLEDLASAVVADDMPEYIWDPKRCIAQPRRLIDDCAHLVQAMHGSVRLIHASVRDFLLGSPSAAEPGLAAYHFHPGRDDTHLQLASSCVNRLLQDHAADFPLSKLHSYAVYNWGEHIISCPLNVNSPLLPAYPLDTYLRRMFSASDFVCVWSGVLNHALSMSFRYNRAKLVQSFAAPDRPRVLWCFLTIAPGWISLPDAVFPGVRSNAESAGSPIAAELVDCMLPDPTVRVVPQRINRPDLVNGSGWVSPPVFFQSFDGTVGVPVGEVLHTTEDKDLMNDLPSSIWKVRLQITWPGYREWNSKDKVYFARKGHGVDREIQLIILRGIAIELEKFM</sequence>
<accession>A0ACB8SGP3</accession>
<name>A0ACB8SGP3_9AGAM</name>
<evidence type="ECO:0000313" key="1">
    <source>
        <dbReference type="EMBL" id="KAI0055544.1"/>
    </source>
</evidence>
<dbReference type="EMBL" id="MU277288">
    <property type="protein sequence ID" value="KAI0055544.1"/>
    <property type="molecule type" value="Genomic_DNA"/>
</dbReference>
<gene>
    <name evidence="1" type="ORF">BV25DRAFT_1895091</name>
</gene>
<reference evidence="1" key="1">
    <citation type="submission" date="2021-03" db="EMBL/GenBank/DDBJ databases">
        <authorList>
            <consortium name="DOE Joint Genome Institute"/>
            <person name="Ahrendt S."/>
            <person name="Looney B.P."/>
            <person name="Miyauchi S."/>
            <person name="Morin E."/>
            <person name="Drula E."/>
            <person name="Courty P.E."/>
            <person name="Chicoki N."/>
            <person name="Fauchery L."/>
            <person name="Kohler A."/>
            <person name="Kuo A."/>
            <person name="Labutti K."/>
            <person name="Pangilinan J."/>
            <person name="Lipzen A."/>
            <person name="Riley R."/>
            <person name="Andreopoulos W."/>
            <person name="He G."/>
            <person name="Johnson J."/>
            <person name="Barry K.W."/>
            <person name="Grigoriev I.V."/>
            <person name="Nagy L."/>
            <person name="Hibbett D."/>
            <person name="Henrissat B."/>
            <person name="Matheny P.B."/>
            <person name="Labbe J."/>
            <person name="Martin F."/>
        </authorList>
    </citation>
    <scope>NUCLEOTIDE SEQUENCE</scope>
    <source>
        <strain evidence="1">HHB10654</strain>
    </source>
</reference>
<keyword evidence="2" id="KW-1185">Reference proteome</keyword>
<dbReference type="Proteomes" id="UP000814140">
    <property type="component" value="Unassembled WGS sequence"/>
</dbReference>
<reference evidence="1" key="2">
    <citation type="journal article" date="2022" name="New Phytol.">
        <title>Evolutionary transition to the ectomycorrhizal habit in the genomes of a hyperdiverse lineage of mushroom-forming fungi.</title>
        <authorList>
            <person name="Looney B."/>
            <person name="Miyauchi S."/>
            <person name="Morin E."/>
            <person name="Drula E."/>
            <person name="Courty P.E."/>
            <person name="Kohler A."/>
            <person name="Kuo A."/>
            <person name="LaButti K."/>
            <person name="Pangilinan J."/>
            <person name="Lipzen A."/>
            <person name="Riley R."/>
            <person name="Andreopoulos W."/>
            <person name="He G."/>
            <person name="Johnson J."/>
            <person name="Nolan M."/>
            <person name="Tritt A."/>
            <person name="Barry K.W."/>
            <person name="Grigoriev I.V."/>
            <person name="Nagy L.G."/>
            <person name="Hibbett D."/>
            <person name="Henrissat B."/>
            <person name="Matheny P.B."/>
            <person name="Labbe J."/>
            <person name="Martin F.M."/>
        </authorList>
    </citation>
    <scope>NUCLEOTIDE SEQUENCE</scope>
    <source>
        <strain evidence="1">HHB10654</strain>
    </source>
</reference>
<organism evidence="1 2">
    <name type="scientific">Artomyces pyxidatus</name>
    <dbReference type="NCBI Taxonomy" id="48021"/>
    <lineage>
        <taxon>Eukaryota</taxon>
        <taxon>Fungi</taxon>
        <taxon>Dikarya</taxon>
        <taxon>Basidiomycota</taxon>
        <taxon>Agaricomycotina</taxon>
        <taxon>Agaricomycetes</taxon>
        <taxon>Russulales</taxon>
        <taxon>Auriscalpiaceae</taxon>
        <taxon>Artomyces</taxon>
    </lineage>
</organism>
<proteinExistence type="predicted"/>
<comment type="caution">
    <text evidence="1">The sequence shown here is derived from an EMBL/GenBank/DDBJ whole genome shotgun (WGS) entry which is preliminary data.</text>
</comment>
<evidence type="ECO:0000313" key="2">
    <source>
        <dbReference type="Proteomes" id="UP000814140"/>
    </source>
</evidence>